<dbReference type="Proteomes" id="UP000700334">
    <property type="component" value="Unassembled WGS sequence"/>
</dbReference>
<protein>
    <submittedName>
        <fullName evidence="1">Uncharacterized protein</fullName>
    </submittedName>
</protein>
<sequence length="91" mass="10687">SFVYVRSFRFVRSQLFVGKEKRLVGEPSTLTEKKKEEKLSKADEKISYEAKELEAVISHEKGAHDNWLAAWTDERNFKGKKRLQTDKNELQ</sequence>
<accession>A0A8J6DT72</accession>
<dbReference type="EMBL" id="JAGFMF010011598">
    <property type="protein sequence ID" value="KAG8519744.1"/>
    <property type="molecule type" value="Genomic_DNA"/>
</dbReference>
<organism evidence="1 2">
    <name type="scientific">Galemys pyrenaicus</name>
    <name type="common">Iberian desman</name>
    <name type="synonym">Pyrenean desman</name>
    <dbReference type="NCBI Taxonomy" id="202257"/>
    <lineage>
        <taxon>Eukaryota</taxon>
        <taxon>Metazoa</taxon>
        <taxon>Chordata</taxon>
        <taxon>Craniata</taxon>
        <taxon>Vertebrata</taxon>
        <taxon>Euteleostomi</taxon>
        <taxon>Mammalia</taxon>
        <taxon>Eutheria</taxon>
        <taxon>Laurasiatheria</taxon>
        <taxon>Eulipotyphla</taxon>
        <taxon>Talpidae</taxon>
        <taxon>Galemys</taxon>
    </lineage>
</organism>
<keyword evidence="2" id="KW-1185">Reference proteome</keyword>
<name>A0A8J6DT72_GALPY</name>
<comment type="caution">
    <text evidence="1">The sequence shown here is derived from an EMBL/GenBank/DDBJ whole genome shotgun (WGS) entry which is preliminary data.</text>
</comment>
<evidence type="ECO:0000313" key="2">
    <source>
        <dbReference type="Proteomes" id="UP000700334"/>
    </source>
</evidence>
<evidence type="ECO:0000313" key="1">
    <source>
        <dbReference type="EMBL" id="KAG8519744.1"/>
    </source>
</evidence>
<proteinExistence type="predicted"/>
<feature type="non-terminal residue" evidence="1">
    <location>
        <position position="91"/>
    </location>
</feature>
<reference evidence="1" key="1">
    <citation type="journal article" date="2021" name="Evol. Appl.">
        <title>The genome of the Pyrenean desman and the effects of bottlenecks and inbreeding on the genomic landscape of an endangered species.</title>
        <authorList>
            <person name="Escoda L."/>
            <person name="Castresana J."/>
        </authorList>
    </citation>
    <scope>NUCLEOTIDE SEQUENCE</scope>
    <source>
        <strain evidence="1">IBE-C5619</strain>
    </source>
</reference>
<gene>
    <name evidence="1" type="ORF">J0S82_003487</name>
</gene>
<dbReference type="AlphaFoldDB" id="A0A8J6DT72"/>